<dbReference type="InterPro" id="IPR036188">
    <property type="entry name" value="FAD/NAD-bd_sf"/>
</dbReference>
<proteinExistence type="predicted"/>
<comment type="cofactor">
    <cofactor evidence="1">
        <name>FAD</name>
        <dbReference type="ChEBI" id="CHEBI:57692"/>
    </cofactor>
</comment>
<organism evidence="5 6">
    <name type="scientific">Neonectria magnoliae</name>
    <dbReference type="NCBI Taxonomy" id="2732573"/>
    <lineage>
        <taxon>Eukaryota</taxon>
        <taxon>Fungi</taxon>
        <taxon>Dikarya</taxon>
        <taxon>Ascomycota</taxon>
        <taxon>Pezizomycotina</taxon>
        <taxon>Sordariomycetes</taxon>
        <taxon>Hypocreomycetidae</taxon>
        <taxon>Hypocreales</taxon>
        <taxon>Nectriaceae</taxon>
        <taxon>Neonectria</taxon>
    </lineage>
</organism>
<dbReference type="EMBL" id="JAZAVK010000032">
    <property type="protein sequence ID" value="KAK7429131.1"/>
    <property type="molecule type" value="Genomic_DNA"/>
</dbReference>
<evidence type="ECO:0000313" key="5">
    <source>
        <dbReference type="EMBL" id="KAK7429131.1"/>
    </source>
</evidence>
<keyword evidence="2" id="KW-0285">Flavoprotein</keyword>
<dbReference type="Proteomes" id="UP001498421">
    <property type="component" value="Unassembled WGS sequence"/>
</dbReference>
<accession>A0ABR1I6J4</accession>
<sequence length="156" mass="17914">MSHKQWVHQHQHRDRGVHLPELLEDSTFLPEYDERQIRKLLAQTLPSLAERPLVKKSLCWFADTKDSDFIIDYVPETLSSVLLLSGDSGHGFKMFPVFGAWVKDLLVASDGRQPVPRWRWKTPQKKEKADWGGGVSWRLGETRELVDAGPSQKAKL</sequence>
<evidence type="ECO:0000256" key="2">
    <source>
        <dbReference type="ARBA" id="ARBA00022630"/>
    </source>
</evidence>
<dbReference type="Gene3D" id="3.30.9.10">
    <property type="entry name" value="D-Amino Acid Oxidase, subunit A, domain 2"/>
    <property type="match status" value="1"/>
</dbReference>
<gene>
    <name evidence="5" type="ORF">QQZ08_004346</name>
</gene>
<dbReference type="PANTHER" id="PTHR10961">
    <property type="entry name" value="PEROXISOMAL SARCOSINE OXIDASE"/>
    <property type="match status" value="1"/>
</dbReference>
<evidence type="ECO:0008006" key="7">
    <source>
        <dbReference type="Google" id="ProtNLM"/>
    </source>
</evidence>
<dbReference type="Gene3D" id="3.50.50.60">
    <property type="entry name" value="FAD/NAD(P)-binding domain"/>
    <property type="match status" value="1"/>
</dbReference>
<keyword evidence="4" id="KW-0560">Oxidoreductase</keyword>
<comment type="caution">
    <text evidence="5">The sequence shown here is derived from an EMBL/GenBank/DDBJ whole genome shotgun (WGS) entry which is preliminary data.</text>
</comment>
<reference evidence="5 6" key="1">
    <citation type="journal article" date="2025" name="Microbiol. Resour. Announc.">
        <title>Draft genome sequences for Neonectria magnoliae and Neonectria punicea, canker pathogens of Liriodendron tulipifera and Acer saccharum in West Virginia.</title>
        <authorList>
            <person name="Petronek H.M."/>
            <person name="Kasson M.T."/>
            <person name="Metheny A.M."/>
            <person name="Stauder C.M."/>
            <person name="Lovett B."/>
            <person name="Lynch S.C."/>
            <person name="Garnas J.R."/>
            <person name="Kasson L.R."/>
            <person name="Stajich J.E."/>
        </authorList>
    </citation>
    <scope>NUCLEOTIDE SEQUENCE [LARGE SCALE GENOMIC DNA]</scope>
    <source>
        <strain evidence="5 6">NRRL 64651</strain>
    </source>
</reference>
<evidence type="ECO:0000256" key="4">
    <source>
        <dbReference type="ARBA" id="ARBA00023002"/>
    </source>
</evidence>
<keyword evidence="3" id="KW-0274">FAD</keyword>
<name>A0ABR1I6J4_9HYPO</name>
<dbReference type="InterPro" id="IPR045170">
    <property type="entry name" value="MTOX"/>
</dbReference>
<keyword evidence="6" id="KW-1185">Reference proteome</keyword>
<evidence type="ECO:0000256" key="1">
    <source>
        <dbReference type="ARBA" id="ARBA00001974"/>
    </source>
</evidence>
<dbReference type="PANTHER" id="PTHR10961:SF26">
    <property type="entry name" value="L-SACCHAROPINE OXIDASE"/>
    <property type="match status" value="1"/>
</dbReference>
<evidence type="ECO:0000313" key="6">
    <source>
        <dbReference type="Proteomes" id="UP001498421"/>
    </source>
</evidence>
<protein>
    <recommendedName>
        <fullName evidence="7">FAD dependent oxidoreductase domain-containing protein</fullName>
    </recommendedName>
</protein>
<evidence type="ECO:0000256" key="3">
    <source>
        <dbReference type="ARBA" id="ARBA00022827"/>
    </source>
</evidence>